<evidence type="ECO:0000313" key="2">
    <source>
        <dbReference type="EMBL" id="MCG2631793.1"/>
    </source>
</evidence>
<reference evidence="2" key="1">
    <citation type="submission" date="2022-01" db="EMBL/GenBank/DDBJ databases">
        <title>Genome sequnece data of strain Bradyrhizobium sp. nov.</title>
        <authorList>
            <person name="Zhang J."/>
        </authorList>
    </citation>
    <scope>NUCLEOTIDE SEQUENCE</scope>
    <source>
        <strain evidence="2">WYCCWR 13023</strain>
    </source>
</reference>
<feature type="region of interest" description="Disordered" evidence="1">
    <location>
        <begin position="96"/>
        <end position="216"/>
    </location>
</feature>
<feature type="compositionally biased region" description="Basic and acidic residues" evidence="1">
    <location>
        <begin position="157"/>
        <end position="186"/>
    </location>
</feature>
<name>A0A9X1RIH2_9BRAD</name>
<evidence type="ECO:0000256" key="1">
    <source>
        <dbReference type="SAM" id="MobiDB-lite"/>
    </source>
</evidence>
<dbReference type="RefSeq" id="WP_237891778.1">
    <property type="nucleotide sequence ID" value="NZ_JAKLTY010000032.1"/>
</dbReference>
<organism evidence="2 3">
    <name type="scientific">Bradyrhizobium zhengyangense</name>
    <dbReference type="NCBI Taxonomy" id="2911009"/>
    <lineage>
        <taxon>Bacteria</taxon>
        <taxon>Pseudomonadati</taxon>
        <taxon>Pseudomonadota</taxon>
        <taxon>Alphaproteobacteria</taxon>
        <taxon>Hyphomicrobiales</taxon>
        <taxon>Nitrobacteraceae</taxon>
        <taxon>Bradyrhizobium</taxon>
    </lineage>
</organism>
<proteinExistence type="predicted"/>
<evidence type="ECO:0000313" key="3">
    <source>
        <dbReference type="Proteomes" id="UP001139054"/>
    </source>
</evidence>
<protein>
    <submittedName>
        <fullName evidence="2">Uncharacterized protein</fullName>
    </submittedName>
</protein>
<dbReference type="Proteomes" id="UP001139054">
    <property type="component" value="Unassembled WGS sequence"/>
</dbReference>
<comment type="caution">
    <text evidence="2">The sequence shown here is derived from an EMBL/GenBank/DDBJ whole genome shotgun (WGS) entry which is preliminary data.</text>
</comment>
<gene>
    <name evidence="2" type="ORF">L6654_34710</name>
</gene>
<dbReference type="AlphaFoldDB" id="A0A9X1RIH2"/>
<sequence>MTVDLDQLRKEALELDIALSTSRSSREKTGTTKAIRAALSEIYKLRERGVRWSAIAAALAAQGIVQGKDRSALTTNRLTALVRQIELQNEKRALKRTAEVTDGAPKRIATKSRHATSSPKDARRSGITHGVRHPAARSRQASEAVDFVEEQSGPAPRGDRKIDRGNGDVSRKRNAHEDRSENDSRPSKRGIKSAEQSNREVLAFMERAKAVRRRRD</sequence>
<accession>A0A9X1RIH2</accession>
<dbReference type="EMBL" id="JAKLTY010000032">
    <property type="protein sequence ID" value="MCG2631793.1"/>
    <property type="molecule type" value="Genomic_DNA"/>
</dbReference>